<dbReference type="EMBL" id="MOBO01000035">
    <property type="protein sequence ID" value="RON32023.1"/>
    <property type="molecule type" value="Genomic_DNA"/>
</dbReference>
<dbReference type="Gene3D" id="2.40.330.10">
    <property type="entry name" value="DNA-binding pseudobarrel domain"/>
    <property type="match status" value="1"/>
</dbReference>
<proteinExistence type="predicted"/>
<dbReference type="SUPFAM" id="SSF101936">
    <property type="entry name" value="DNA-binding pseudobarrel domain"/>
    <property type="match status" value="1"/>
</dbReference>
<dbReference type="RefSeq" id="WP_123368724.1">
    <property type="nucleotide sequence ID" value="NZ_MOBO01000035.1"/>
</dbReference>
<protein>
    <recommendedName>
        <fullName evidence="1">Restriction endonuclease type II EcoRII N-terminal domain-containing protein</fullName>
    </recommendedName>
</protein>
<accession>A0A423J2V6</accession>
<dbReference type="AlphaFoldDB" id="A0A423J2V6"/>
<dbReference type="Pfam" id="PF09217">
    <property type="entry name" value="EcoRII-N"/>
    <property type="match status" value="1"/>
</dbReference>
<evidence type="ECO:0000259" key="1">
    <source>
        <dbReference type="Pfam" id="PF09217"/>
    </source>
</evidence>
<reference evidence="2 3" key="1">
    <citation type="submission" date="2016-10" db="EMBL/GenBank/DDBJ databases">
        <title>Comparative genome analysis of multiple Pseudomonas spp. focuses on biocontrol and plant growth promoting traits.</title>
        <authorList>
            <person name="Tao X.-Y."/>
            <person name="Taylor C.G."/>
        </authorList>
    </citation>
    <scope>NUCLEOTIDE SEQUENCE [LARGE SCALE GENOMIC DNA]</scope>
    <source>
        <strain evidence="2 3">38D4</strain>
    </source>
</reference>
<dbReference type="InterPro" id="IPR023372">
    <property type="entry name" value="Rest_endonuc_II_EcoRII_N"/>
</dbReference>
<dbReference type="InterPro" id="IPR015300">
    <property type="entry name" value="DNA-bd_pseudobarrel_sf"/>
</dbReference>
<feature type="domain" description="Restriction endonuclease type II EcoRII N-terminal" evidence="1">
    <location>
        <begin position="7"/>
        <end position="87"/>
    </location>
</feature>
<gene>
    <name evidence="2" type="ORF">BK664_28640</name>
</gene>
<organism evidence="2 3">
    <name type="scientific">Pseudomonas brassicacearum</name>
    <dbReference type="NCBI Taxonomy" id="930166"/>
    <lineage>
        <taxon>Bacteria</taxon>
        <taxon>Pseudomonadati</taxon>
        <taxon>Pseudomonadota</taxon>
        <taxon>Gammaproteobacteria</taxon>
        <taxon>Pseudomonadales</taxon>
        <taxon>Pseudomonadaceae</taxon>
        <taxon>Pseudomonas</taxon>
    </lineage>
</organism>
<dbReference type="Proteomes" id="UP000286351">
    <property type="component" value="Unassembled WGS sequence"/>
</dbReference>
<evidence type="ECO:0000313" key="2">
    <source>
        <dbReference type="EMBL" id="RON32023.1"/>
    </source>
</evidence>
<evidence type="ECO:0000313" key="3">
    <source>
        <dbReference type="Proteomes" id="UP000286351"/>
    </source>
</evidence>
<sequence>MHEKQIVKVLSANDTGETGGHQAGILVPKEPDLLSFFPVLDSTKYNPRVHLNFLDASGEYWEFAFIYYNNANFDGTRNEYRLTRMTKYTRQAGLVAGDELILSRENDRYRVSCNRKQKAQSTGKVLQLGTGWRVVQL</sequence>
<comment type="caution">
    <text evidence="2">The sequence shown here is derived from an EMBL/GenBank/DDBJ whole genome shotgun (WGS) entry which is preliminary data.</text>
</comment>
<name>A0A423J2V6_9PSED</name>